<dbReference type="EMBL" id="JBBWWQ010000007">
    <property type="protein sequence ID" value="KAK8942782.1"/>
    <property type="molecule type" value="Genomic_DNA"/>
</dbReference>
<evidence type="ECO:0000259" key="2">
    <source>
        <dbReference type="Pfam" id="PF05627"/>
    </source>
</evidence>
<dbReference type="Pfam" id="PF05627">
    <property type="entry name" value="AvrRpt-cleavage"/>
    <property type="match status" value="1"/>
</dbReference>
<sequence>MAFNPAKVHRKEKDGWNVVPQFGGWDQKAEGPPDYSMVFTRARANKKQQKAGMSAVSLGHEKEFLNFPYPRVEESSAMKRAQIRKRARDKEMRTRCICQRRN</sequence>
<dbReference type="InterPro" id="IPR008700">
    <property type="entry name" value="TypeIII_avirulence_cleave"/>
</dbReference>
<organism evidence="3 4">
    <name type="scientific">Platanthera zijinensis</name>
    <dbReference type="NCBI Taxonomy" id="2320716"/>
    <lineage>
        <taxon>Eukaryota</taxon>
        <taxon>Viridiplantae</taxon>
        <taxon>Streptophyta</taxon>
        <taxon>Embryophyta</taxon>
        <taxon>Tracheophyta</taxon>
        <taxon>Spermatophyta</taxon>
        <taxon>Magnoliopsida</taxon>
        <taxon>Liliopsida</taxon>
        <taxon>Asparagales</taxon>
        <taxon>Orchidaceae</taxon>
        <taxon>Orchidoideae</taxon>
        <taxon>Orchideae</taxon>
        <taxon>Orchidinae</taxon>
        <taxon>Platanthera</taxon>
    </lineage>
</organism>
<dbReference type="AlphaFoldDB" id="A0AAP0G7L1"/>
<evidence type="ECO:0000313" key="4">
    <source>
        <dbReference type="Proteomes" id="UP001418222"/>
    </source>
</evidence>
<feature type="domain" description="RIN4 pathogenic type III effector avirulence factor Avr cleavage site" evidence="2">
    <location>
        <begin position="15"/>
        <end position="47"/>
    </location>
</feature>
<keyword evidence="4" id="KW-1185">Reference proteome</keyword>
<protein>
    <recommendedName>
        <fullName evidence="2">RIN4 pathogenic type III effector avirulence factor Avr cleavage site domain-containing protein</fullName>
    </recommendedName>
</protein>
<gene>
    <name evidence="3" type="ORF">KSP39_PZI008887</name>
</gene>
<dbReference type="PANTHER" id="PTHR33882">
    <property type="entry name" value="PATHOGENIC TYPE III EFFECTOR AVIRULENCE FACTOR AVR AVRRPT-CLEAVAGE: CLEAVAGE SITE PROTEIN"/>
    <property type="match status" value="1"/>
</dbReference>
<name>A0AAP0G7L1_9ASPA</name>
<dbReference type="PANTHER" id="PTHR33882:SF11">
    <property type="entry name" value="RPM1-INTERACTING PROTEIN 4 (RIN4) FAMILY PROTEIN"/>
    <property type="match status" value="1"/>
</dbReference>
<proteinExistence type="predicted"/>
<accession>A0AAP0G7L1</accession>
<comment type="caution">
    <text evidence="3">The sequence shown here is derived from an EMBL/GenBank/DDBJ whole genome shotgun (WGS) entry which is preliminary data.</text>
</comment>
<evidence type="ECO:0000256" key="1">
    <source>
        <dbReference type="SAM" id="MobiDB-lite"/>
    </source>
</evidence>
<reference evidence="3 4" key="1">
    <citation type="journal article" date="2022" name="Nat. Plants">
        <title>Genomes of leafy and leafless Platanthera orchids illuminate the evolution of mycoheterotrophy.</title>
        <authorList>
            <person name="Li M.H."/>
            <person name="Liu K.W."/>
            <person name="Li Z."/>
            <person name="Lu H.C."/>
            <person name="Ye Q.L."/>
            <person name="Zhang D."/>
            <person name="Wang J.Y."/>
            <person name="Li Y.F."/>
            <person name="Zhong Z.M."/>
            <person name="Liu X."/>
            <person name="Yu X."/>
            <person name="Liu D.K."/>
            <person name="Tu X.D."/>
            <person name="Liu B."/>
            <person name="Hao Y."/>
            <person name="Liao X.Y."/>
            <person name="Jiang Y.T."/>
            <person name="Sun W.H."/>
            <person name="Chen J."/>
            <person name="Chen Y.Q."/>
            <person name="Ai Y."/>
            <person name="Zhai J.W."/>
            <person name="Wu S.S."/>
            <person name="Zhou Z."/>
            <person name="Hsiao Y.Y."/>
            <person name="Wu W.L."/>
            <person name="Chen Y.Y."/>
            <person name="Lin Y.F."/>
            <person name="Hsu J.L."/>
            <person name="Li C.Y."/>
            <person name="Wang Z.W."/>
            <person name="Zhao X."/>
            <person name="Zhong W.Y."/>
            <person name="Ma X.K."/>
            <person name="Ma L."/>
            <person name="Huang J."/>
            <person name="Chen G.Z."/>
            <person name="Huang M.Z."/>
            <person name="Huang L."/>
            <person name="Peng D.H."/>
            <person name="Luo Y.B."/>
            <person name="Zou S.Q."/>
            <person name="Chen S.P."/>
            <person name="Lan S."/>
            <person name="Tsai W.C."/>
            <person name="Van de Peer Y."/>
            <person name="Liu Z.J."/>
        </authorList>
    </citation>
    <scope>NUCLEOTIDE SEQUENCE [LARGE SCALE GENOMIC DNA]</scope>
    <source>
        <strain evidence="3">Lor287</strain>
    </source>
</reference>
<feature type="region of interest" description="Disordered" evidence="1">
    <location>
        <begin position="78"/>
        <end position="102"/>
    </location>
</feature>
<evidence type="ECO:0000313" key="3">
    <source>
        <dbReference type="EMBL" id="KAK8942782.1"/>
    </source>
</evidence>
<dbReference type="Proteomes" id="UP001418222">
    <property type="component" value="Unassembled WGS sequence"/>
</dbReference>